<evidence type="ECO:0000313" key="2">
    <source>
        <dbReference type="Proteomes" id="UP000478546"/>
    </source>
</evidence>
<keyword evidence="2" id="KW-1185">Reference proteome</keyword>
<dbReference type="EMBL" id="JAAEAA010000001">
    <property type="protein sequence ID" value="NDK54400.1"/>
    <property type="molecule type" value="Genomic_DNA"/>
</dbReference>
<protein>
    <submittedName>
        <fullName evidence="1">Uncharacterized protein</fullName>
    </submittedName>
</protein>
<organism evidence="1 2">
    <name type="scientific">Pontibacter fetidus</name>
    <dbReference type="NCBI Taxonomy" id="2700082"/>
    <lineage>
        <taxon>Bacteria</taxon>
        <taxon>Pseudomonadati</taxon>
        <taxon>Bacteroidota</taxon>
        <taxon>Cytophagia</taxon>
        <taxon>Cytophagales</taxon>
        <taxon>Hymenobacteraceae</taxon>
        <taxon>Pontibacter</taxon>
    </lineage>
</organism>
<sequence>MALAFNNLRKGNKYRLRNHGEVYEFWVVDMPEENVYQLKDLYTLELYLLHELIQFGKGKDYDLEEL</sequence>
<dbReference type="Proteomes" id="UP000478546">
    <property type="component" value="Unassembled WGS sequence"/>
</dbReference>
<comment type="caution">
    <text evidence="1">The sequence shown here is derived from an EMBL/GenBank/DDBJ whole genome shotgun (WGS) entry which is preliminary data.</text>
</comment>
<name>A0A6B2H3S1_9BACT</name>
<proteinExistence type="predicted"/>
<dbReference type="RefSeq" id="WP_162344453.1">
    <property type="nucleotide sequence ID" value="NZ_JAAEAA010000001.1"/>
</dbReference>
<dbReference type="AlphaFoldDB" id="A0A6B2H3S1"/>
<accession>A0A6B2H3S1</accession>
<reference evidence="1 2" key="1">
    <citation type="submission" date="2020-01" db="EMBL/GenBank/DDBJ databases">
        <authorList>
            <person name="Kim M.K."/>
        </authorList>
    </citation>
    <scope>NUCLEOTIDE SEQUENCE [LARGE SCALE GENOMIC DNA]</scope>
    <source>
        <strain evidence="1 2">BT213</strain>
    </source>
</reference>
<gene>
    <name evidence="1" type="ORF">GWO68_00580</name>
</gene>
<evidence type="ECO:0000313" key="1">
    <source>
        <dbReference type="EMBL" id="NDK54400.1"/>
    </source>
</evidence>